<evidence type="ECO:0000256" key="4">
    <source>
        <dbReference type="ARBA" id="ARBA00022840"/>
    </source>
</evidence>
<evidence type="ECO:0000256" key="7">
    <source>
        <dbReference type="SAM" id="MobiDB-lite"/>
    </source>
</evidence>
<evidence type="ECO:0000256" key="6">
    <source>
        <dbReference type="ARBA" id="ARBA00022967"/>
    </source>
</evidence>
<evidence type="ECO:0000259" key="9">
    <source>
        <dbReference type="SMART" id="SM00831"/>
    </source>
</evidence>
<feature type="transmembrane region" description="Helical" evidence="8">
    <location>
        <begin position="115"/>
        <end position="134"/>
    </location>
</feature>
<keyword evidence="3" id="KW-0547">Nucleotide-binding</keyword>
<evidence type="ECO:0000256" key="8">
    <source>
        <dbReference type="SAM" id="Phobius"/>
    </source>
</evidence>
<comment type="subcellular location">
    <subcellularLocation>
        <location evidence="1">Membrane</location>
        <topology evidence="1">Multi-pass membrane protein</topology>
    </subcellularLocation>
</comment>
<keyword evidence="5" id="KW-0460">Magnesium</keyword>
<dbReference type="SMART" id="SM00831">
    <property type="entry name" value="Cation_ATPase_N"/>
    <property type="match status" value="1"/>
</dbReference>
<dbReference type="InterPro" id="IPR006544">
    <property type="entry name" value="P-type_TPase_V"/>
</dbReference>
<gene>
    <name evidence="10" type="ORF">RIMI_LOCUS3061571</name>
</gene>
<accession>A0ABN9KX03</accession>
<comment type="caution">
    <text evidence="10">The sequence shown here is derived from an EMBL/GenBank/DDBJ whole genome shotgun (WGS) entry which is preliminary data.</text>
</comment>
<evidence type="ECO:0000313" key="10">
    <source>
        <dbReference type="EMBL" id="CAJ0927569.1"/>
    </source>
</evidence>
<evidence type="ECO:0000313" key="11">
    <source>
        <dbReference type="Proteomes" id="UP001176940"/>
    </source>
</evidence>
<dbReference type="PANTHER" id="PTHR45630:SF18">
    <property type="entry name" value="CATION-TRANSPORTING ATPASE"/>
    <property type="match status" value="1"/>
</dbReference>
<sequence length="230" mass="25980">MNPDDCFRVQNLSLNLQVRYIRVQKTRYVWNPLEGLFKKIGVLEENQSCSDIHTTYGLGLSSEEQKNRQKLCGPNTIEVEISPIWKLLFKEILNPFYCFEIYSLSTWFATGYIEYSMAILLLTIFSVLATIYMLRMQSVKLHRMVESHNNVMVSMLQKNGATEEPAQQRHCSQRLAQADAERLVTAALPGSAIPQIQDGSGSGSCREGGGFTEPAQSRHYEACSAVKSDQ</sequence>
<keyword evidence="8" id="KW-1133">Transmembrane helix</keyword>
<dbReference type="EMBL" id="CAUEEQ010004459">
    <property type="protein sequence ID" value="CAJ0927569.1"/>
    <property type="molecule type" value="Genomic_DNA"/>
</dbReference>
<name>A0ABN9KX03_9NEOB</name>
<keyword evidence="8" id="KW-0472">Membrane</keyword>
<proteinExistence type="predicted"/>
<dbReference type="InterPro" id="IPR004014">
    <property type="entry name" value="ATPase_P-typ_cation-transptr_N"/>
</dbReference>
<protein>
    <recommendedName>
        <fullName evidence="9">Cation-transporting P-type ATPase N-terminal domain-containing protein</fullName>
    </recommendedName>
</protein>
<evidence type="ECO:0000256" key="5">
    <source>
        <dbReference type="ARBA" id="ARBA00022842"/>
    </source>
</evidence>
<dbReference type="SUPFAM" id="SSF81665">
    <property type="entry name" value="Calcium ATPase, transmembrane domain M"/>
    <property type="match status" value="1"/>
</dbReference>
<reference evidence="10" key="1">
    <citation type="submission" date="2023-07" db="EMBL/GenBank/DDBJ databases">
        <authorList>
            <person name="Stuckert A."/>
        </authorList>
    </citation>
    <scope>NUCLEOTIDE SEQUENCE</scope>
</reference>
<feature type="domain" description="Cation-transporting P-type ATPase N-terminal" evidence="9">
    <location>
        <begin position="39"/>
        <end position="112"/>
    </location>
</feature>
<feature type="region of interest" description="Disordered" evidence="7">
    <location>
        <begin position="194"/>
        <end position="216"/>
    </location>
</feature>
<dbReference type="Pfam" id="PF00690">
    <property type="entry name" value="Cation_ATPase_N"/>
    <property type="match status" value="1"/>
</dbReference>
<keyword evidence="2" id="KW-0479">Metal-binding</keyword>
<keyword evidence="6" id="KW-1278">Translocase</keyword>
<keyword evidence="8" id="KW-0812">Transmembrane</keyword>
<dbReference type="PANTHER" id="PTHR45630">
    <property type="entry name" value="CATION-TRANSPORTING ATPASE-RELATED"/>
    <property type="match status" value="1"/>
</dbReference>
<keyword evidence="11" id="KW-1185">Reference proteome</keyword>
<dbReference type="Proteomes" id="UP001176940">
    <property type="component" value="Unassembled WGS sequence"/>
</dbReference>
<evidence type="ECO:0000256" key="3">
    <source>
        <dbReference type="ARBA" id="ARBA00022741"/>
    </source>
</evidence>
<evidence type="ECO:0000256" key="2">
    <source>
        <dbReference type="ARBA" id="ARBA00022723"/>
    </source>
</evidence>
<organism evidence="10 11">
    <name type="scientific">Ranitomeya imitator</name>
    <name type="common">mimic poison frog</name>
    <dbReference type="NCBI Taxonomy" id="111125"/>
    <lineage>
        <taxon>Eukaryota</taxon>
        <taxon>Metazoa</taxon>
        <taxon>Chordata</taxon>
        <taxon>Craniata</taxon>
        <taxon>Vertebrata</taxon>
        <taxon>Euteleostomi</taxon>
        <taxon>Amphibia</taxon>
        <taxon>Batrachia</taxon>
        <taxon>Anura</taxon>
        <taxon>Neobatrachia</taxon>
        <taxon>Hyloidea</taxon>
        <taxon>Dendrobatidae</taxon>
        <taxon>Dendrobatinae</taxon>
        <taxon>Ranitomeya</taxon>
    </lineage>
</organism>
<dbReference type="InterPro" id="IPR023298">
    <property type="entry name" value="ATPase_P-typ_TM_dom_sf"/>
</dbReference>
<feature type="compositionally biased region" description="Gly residues" evidence="7">
    <location>
        <begin position="200"/>
        <end position="211"/>
    </location>
</feature>
<evidence type="ECO:0000256" key="1">
    <source>
        <dbReference type="ARBA" id="ARBA00004141"/>
    </source>
</evidence>
<keyword evidence="4" id="KW-0067">ATP-binding</keyword>